<comment type="function">
    <text evidence="2">Hydrolyzes RNA 2',3'-cyclic phosphodiester to an RNA 2'-phosphomonoester.</text>
</comment>
<dbReference type="SUPFAM" id="SSF55144">
    <property type="entry name" value="LigT-like"/>
    <property type="match status" value="1"/>
</dbReference>
<dbReference type="GO" id="GO:0004113">
    <property type="term" value="F:2',3'-cyclic-nucleotide 3'-phosphodiesterase activity"/>
    <property type="evidence" value="ECO:0007669"/>
    <property type="project" value="InterPro"/>
</dbReference>
<reference evidence="4 5" key="1">
    <citation type="submission" date="2020-07" db="EMBL/GenBank/DDBJ databases">
        <title>Sequencing the genomes of 1000 actinobacteria strains.</title>
        <authorList>
            <person name="Klenk H.-P."/>
        </authorList>
    </citation>
    <scope>NUCLEOTIDE SEQUENCE [LARGE SCALE GENOMIC DNA]</scope>
    <source>
        <strain evidence="4 5">DSM 45927</strain>
    </source>
</reference>
<evidence type="ECO:0000313" key="5">
    <source>
        <dbReference type="Proteomes" id="UP000575985"/>
    </source>
</evidence>
<dbReference type="GO" id="GO:0008664">
    <property type="term" value="F:RNA 2',3'-cyclic 3'-phosphodiesterase activity"/>
    <property type="evidence" value="ECO:0007669"/>
    <property type="project" value="UniProtKB-EC"/>
</dbReference>
<evidence type="ECO:0000313" key="4">
    <source>
        <dbReference type="EMBL" id="NYI96755.1"/>
    </source>
</evidence>
<dbReference type="PANTHER" id="PTHR35561">
    <property type="entry name" value="RNA 2',3'-CYCLIC PHOSPHODIESTERASE"/>
    <property type="match status" value="1"/>
</dbReference>
<comment type="catalytic activity">
    <reaction evidence="2">
        <text>a 3'-end 2',3'-cyclophospho-ribonucleotide-RNA + H2O = a 3'-end 2'-phospho-ribonucleotide-RNA + H(+)</text>
        <dbReference type="Rhea" id="RHEA:11828"/>
        <dbReference type="Rhea" id="RHEA-COMP:10464"/>
        <dbReference type="Rhea" id="RHEA-COMP:17353"/>
        <dbReference type="ChEBI" id="CHEBI:15377"/>
        <dbReference type="ChEBI" id="CHEBI:15378"/>
        <dbReference type="ChEBI" id="CHEBI:83064"/>
        <dbReference type="ChEBI" id="CHEBI:173113"/>
        <dbReference type="EC" id="3.1.4.58"/>
    </reaction>
</comment>
<dbReference type="EC" id="3.1.4.58" evidence="2"/>
<dbReference type="Gene3D" id="3.90.1140.10">
    <property type="entry name" value="Cyclic phosphodiesterase"/>
    <property type="match status" value="1"/>
</dbReference>
<organism evidence="4 5">
    <name type="scientific">Streptomonospora nanhaiensis</name>
    <dbReference type="NCBI Taxonomy" id="1323731"/>
    <lineage>
        <taxon>Bacteria</taxon>
        <taxon>Bacillati</taxon>
        <taxon>Actinomycetota</taxon>
        <taxon>Actinomycetes</taxon>
        <taxon>Streptosporangiales</taxon>
        <taxon>Nocardiopsidaceae</taxon>
        <taxon>Streptomonospora</taxon>
    </lineage>
</organism>
<evidence type="ECO:0000256" key="2">
    <source>
        <dbReference type="HAMAP-Rule" id="MF_01940"/>
    </source>
</evidence>
<feature type="active site" description="Proton acceptor" evidence="2">
    <location>
        <position position="159"/>
    </location>
</feature>
<comment type="caution">
    <text evidence="4">The sequence shown here is derived from an EMBL/GenBank/DDBJ whole genome shotgun (WGS) entry which is preliminary data.</text>
</comment>
<keyword evidence="1 2" id="KW-0378">Hydrolase</keyword>
<dbReference type="InterPro" id="IPR009097">
    <property type="entry name" value="Cyclic_Pdiesterase"/>
</dbReference>
<dbReference type="RefSeq" id="WP_179768071.1">
    <property type="nucleotide sequence ID" value="NZ_JACCFO010000001.1"/>
</dbReference>
<evidence type="ECO:0000256" key="3">
    <source>
        <dbReference type="SAM" id="MobiDB-lite"/>
    </source>
</evidence>
<feature type="short sequence motif" description="HXTX 2" evidence="2">
    <location>
        <begin position="159"/>
        <end position="162"/>
    </location>
</feature>
<dbReference type="NCBIfam" id="TIGR02258">
    <property type="entry name" value="2_5_ligase"/>
    <property type="match status" value="1"/>
</dbReference>
<dbReference type="GO" id="GO:0016874">
    <property type="term" value="F:ligase activity"/>
    <property type="evidence" value="ECO:0007669"/>
    <property type="project" value="UniProtKB-KW"/>
</dbReference>
<accession>A0A853BPW2</accession>
<dbReference type="AlphaFoldDB" id="A0A853BPW2"/>
<keyword evidence="5" id="KW-1185">Reference proteome</keyword>
<dbReference type="EMBL" id="JACCFO010000001">
    <property type="protein sequence ID" value="NYI96755.1"/>
    <property type="molecule type" value="Genomic_DNA"/>
</dbReference>
<comment type="similarity">
    <text evidence="2">Belongs to the 2H phosphoesterase superfamily. ThpR family.</text>
</comment>
<dbReference type="HAMAP" id="MF_01940">
    <property type="entry name" value="RNA_CPDase"/>
    <property type="match status" value="1"/>
</dbReference>
<keyword evidence="4" id="KW-0436">Ligase</keyword>
<gene>
    <name evidence="4" type="ORF">HNR12_003032</name>
</gene>
<dbReference type="PANTHER" id="PTHR35561:SF1">
    <property type="entry name" value="RNA 2',3'-CYCLIC PHOSPHODIESTERASE"/>
    <property type="match status" value="1"/>
</dbReference>
<dbReference type="Pfam" id="PF13563">
    <property type="entry name" value="2_5_RNA_ligase2"/>
    <property type="match status" value="1"/>
</dbReference>
<feature type="active site" description="Proton donor" evidence="2">
    <location>
        <position position="71"/>
    </location>
</feature>
<proteinExistence type="inferred from homology"/>
<feature type="region of interest" description="Disordered" evidence="3">
    <location>
        <begin position="29"/>
        <end position="59"/>
    </location>
</feature>
<feature type="short sequence motif" description="HXTX 1" evidence="2">
    <location>
        <begin position="71"/>
        <end position="74"/>
    </location>
</feature>
<dbReference type="InterPro" id="IPR004175">
    <property type="entry name" value="RNA_CPDase"/>
</dbReference>
<dbReference type="Proteomes" id="UP000575985">
    <property type="component" value="Unassembled WGS sequence"/>
</dbReference>
<protein>
    <recommendedName>
        <fullName evidence="2">RNA 2',3'-cyclic phosphodiesterase</fullName>
        <shortName evidence="2">RNA 2',3'-CPDase</shortName>
        <ecNumber evidence="2">3.1.4.58</ecNumber>
    </recommendedName>
</protein>
<sequence>MRLFAAVQPPDGVLDEVALAVEALAPPGTDAAERAEAPAGARAADITGGGFAPEGGHVPPGLRWSSPEEWHVTLVFLGEVADDAVPAAAERLAAETARHAPFDVAVRGAGTFPGDPARASVLWAGLEGDVDELTLLADGLRRAARKAGVRVDRRPYAPHLTLARCRPPGDLGALRYTLGRLATAFWTVEEVRLMRSHHPRRPRYETLRTWRLG</sequence>
<evidence type="ECO:0000256" key="1">
    <source>
        <dbReference type="ARBA" id="ARBA00022801"/>
    </source>
</evidence>
<name>A0A853BPW2_9ACTN</name>